<accession>A0AAF0SYQ0</accession>
<dbReference type="GeneID" id="39864443"/>
<evidence type="ECO:0000313" key="3">
    <source>
        <dbReference type="Proteomes" id="UP001224926"/>
    </source>
</evidence>
<feature type="region of interest" description="Disordered" evidence="1">
    <location>
        <begin position="1"/>
        <end position="23"/>
    </location>
</feature>
<protein>
    <submittedName>
        <fullName evidence="2">Uncharacterized protein</fullName>
    </submittedName>
</protein>
<keyword evidence="3" id="KW-1185">Reference proteome</keyword>
<sequence>MTDHDSGVAVTFHPQEWTDSAGAAHDWDRKQLIPAEGRDPVTFVVPLEDGTDEDGTVYPDESYEANQLQAHPVAPDWVREWDGPYYVTTESVSER</sequence>
<dbReference type="GeneID" id="84215961"/>
<name>A0AAF0SYQ0_9EURY</name>
<dbReference type="EMBL" id="CP101873">
    <property type="protein sequence ID" value="WMT07351.1"/>
    <property type="molecule type" value="Genomic_DNA"/>
</dbReference>
<gene>
    <name evidence="2" type="ORF">NP511_18430</name>
</gene>
<evidence type="ECO:0000256" key="1">
    <source>
        <dbReference type="SAM" id="MobiDB-lite"/>
    </source>
</evidence>
<dbReference type="Proteomes" id="UP001224926">
    <property type="component" value="Chromosome"/>
</dbReference>
<dbReference type="RefSeq" id="WP_049966615.1">
    <property type="nucleotide sequence ID" value="NZ_CP101873.1"/>
</dbReference>
<evidence type="ECO:0000313" key="2">
    <source>
        <dbReference type="EMBL" id="WMT07351.1"/>
    </source>
</evidence>
<reference evidence="2 3" key="1">
    <citation type="submission" date="2022-07" db="EMBL/GenBank/DDBJ databases">
        <title>Two temperate virus in Haloterrigena jeotgali A29.</title>
        <authorList>
            <person name="Deng X."/>
        </authorList>
    </citation>
    <scope>NUCLEOTIDE SEQUENCE [LARGE SCALE GENOMIC DNA]</scope>
    <source>
        <strain evidence="2 3">A29</strain>
    </source>
</reference>
<proteinExistence type="predicted"/>
<organism evidence="2 3">
    <name type="scientific">Natrinema thermotolerans</name>
    <dbReference type="NCBI Taxonomy" id="121872"/>
    <lineage>
        <taxon>Archaea</taxon>
        <taxon>Methanobacteriati</taxon>
        <taxon>Methanobacteriota</taxon>
        <taxon>Stenosarchaea group</taxon>
        <taxon>Halobacteria</taxon>
        <taxon>Halobacteriales</taxon>
        <taxon>Natrialbaceae</taxon>
        <taxon>Natrinema</taxon>
    </lineage>
</organism>
<dbReference type="AlphaFoldDB" id="A0AAF0SYQ0"/>